<dbReference type="InterPro" id="IPR013783">
    <property type="entry name" value="Ig-like_fold"/>
</dbReference>
<evidence type="ECO:0000313" key="2">
    <source>
        <dbReference type="Proteomes" id="UP001597231"/>
    </source>
</evidence>
<dbReference type="RefSeq" id="WP_336823172.1">
    <property type="nucleotide sequence ID" value="NZ_JBHTLT010000104.1"/>
</dbReference>
<dbReference type="Gene3D" id="2.60.40.10">
    <property type="entry name" value="Immunoglobulins"/>
    <property type="match status" value="1"/>
</dbReference>
<organism evidence="1 2">
    <name type="scientific">Sporosarcina contaminans</name>
    <dbReference type="NCBI Taxonomy" id="633403"/>
    <lineage>
        <taxon>Bacteria</taxon>
        <taxon>Bacillati</taxon>
        <taxon>Bacillota</taxon>
        <taxon>Bacilli</taxon>
        <taxon>Bacillales</taxon>
        <taxon>Caryophanaceae</taxon>
        <taxon>Sporosarcina</taxon>
    </lineage>
</organism>
<protein>
    <submittedName>
        <fullName evidence="1">DUF3238 domain-containing protein</fullName>
    </submittedName>
</protein>
<keyword evidence="2" id="KW-1185">Reference proteome</keyword>
<dbReference type="Pfam" id="PF11579">
    <property type="entry name" value="DUF3238"/>
    <property type="match status" value="1"/>
</dbReference>
<gene>
    <name evidence="1" type="ORF">ACFQ38_12840</name>
</gene>
<dbReference type="EMBL" id="JBHTLT010000104">
    <property type="protein sequence ID" value="MFD1205977.1"/>
    <property type="molecule type" value="Genomic_DNA"/>
</dbReference>
<name>A0ABW3U2Z3_9BACL</name>
<sequence>MLFEIKEVKHEQELLSFLWNDVGGFYNVYKDGQHLYEGTVPEFQDDQFIRGKFHEYMIERVVRNEVIDVIVMQTSAFHYEKNSDHPLQSLVLTTIVAKTQIALSWEHIYGIHEYEIYRDGKLKGRVKTNRFIDRDIKNDSTYVYTIRCTRTIRDSKEKLNVTKTLLSSMFDRLNPVRQQSSGRETFTNIKWIGRLDHLLLPMNERLSRKKIERWKFRYTTFLADQWVKNPNPLSLNHFFKGDHRSFDPNGETFRTRVDVELAYDLARDPLVFSKKIGPSMAYSRRKIFRKQATASLEGIQLKRIDRQRGESGFLLTHAVGNPLTTAPDMDYKVNATFHRNGMFDLYGRFDPAPHHELYIARGEEEWQPVMQVRSRGIAFLSNVIACHYWRCSNFE</sequence>
<dbReference type="InterPro" id="IPR021631">
    <property type="entry name" value="DUF3238"/>
</dbReference>
<evidence type="ECO:0000313" key="1">
    <source>
        <dbReference type="EMBL" id="MFD1205977.1"/>
    </source>
</evidence>
<dbReference type="Proteomes" id="UP001597231">
    <property type="component" value="Unassembled WGS sequence"/>
</dbReference>
<accession>A0ABW3U2Z3</accession>
<proteinExistence type="predicted"/>
<comment type="caution">
    <text evidence="1">The sequence shown here is derived from an EMBL/GenBank/DDBJ whole genome shotgun (WGS) entry which is preliminary data.</text>
</comment>
<reference evidence="2" key="1">
    <citation type="journal article" date="2019" name="Int. J. Syst. Evol. Microbiol.">
        <title>The Global Catalogue of Microorganisms (GCM) 10K type strain sequencing project: providing services to taxonomists for standard genome sequencing and annotation.</title>
        <authorList>
            <consortium name="The Broad Institute Genomics Platform"/>
            <consortium name="The Broad Institute Genome Sequencing Center for Infectious Disease"/>
            <person name="Wu L."/>
            <person name="Ma J."/>
        </authorList>
    </citation>
    <scope>NUCLEOTIDE SEQUENCE [LARGE SCALE GENOMIC DNA]</scope>
    <source>
        <strain evidence="2">CCUG 53915</strain>
    </source>
</reference>